<comment type="similarity">
    <text evidence="4 12">Belongs to the ubiquitin-activating E1 family.</text>
</comment>
<dbReference type="PROSITE" id="PS00536">
    <property type="entry name" value="UBIQUITIN_ACTIVAT_1"/>
    <property type="match status" value="1"/>
</dbReference>
<gene>
    <name evidence="14" type="ORF">CIPAW_09G213300</name>
</gene>
<dbReference type="NCBIfam" id="TIGR01408">
    <property type="entry name" value="Ube1"/>
    <property type="match status" value="1"/>
</dbReference>
<proteinExistence type="inferred from homology"/>
<accession>A0A8T1PGL2</accession>
<name>A0A8T1PGL2_CARIL</name>
<dbReference type="CDD" id="cd01491">
    <property type="entry name" value="Ube1_repeat1"/>
    <property type="match status" value="1"/>
</dbReference>
<dbReference type="InterPro" id="IPR019572">
    <property type="entry name" value="UBA_E1_SCCH"/>
</dbReference>
<dbReference type="AlphaFoldDB" id="A0A8T1PGL2"/>
<evidence type="ECO:0000256" key="12">
    <source>
        <dbReference type="RuleBase" id="RU000519"/>
    </source>
</evidence>
<dbReference type="InterPro" id="IPR032418">
    <property type="entry name" value="E1_FCCH"/>
</dbReference>
<dbReference type="EMBL" id="CM031817">
    <property type="protein sequence ID" value="KAG6643459.1"/>
    <property type="molecule type" value="Genomic_DNA"/>
</dbReference>
<dbReference type="InterPro" id="IPR032420">
    <property type="entry name" value="E1_4HB"/>
</dbReference>
<keyword evidence="10 12" id="KW-0067">ATP-binding</keyword>
<evidence type="ECO:0000256" key="6">
    <source>
        <dbReference type="ARBA" id="ARBA00012990"/>
    </source>
</evidence>
<dbReference type="FunFam" id="3.40.50.720:FF:000015">
    <property type="entry name" value="Ubiquitin-activating enzyme E1 1"/>
    <property type="match status" value="1"/>
</dbReference>
<evidence type="ECO:0000313" key="15">
    <source>
        <dbReference type="Proteomes" id="UP000811609"/>
    </source>
</evidence>
<dbReference type="FunFam" id="2.40.30.180:FF:000001">
    <property type="entry name" value="ubiquitin-like modifier-activating enzyme 1"/>
    <property type="match status" value="1"/>
</dbReference>
<dbReference type="SMART" id="SM00985">
    <property type="entry name" value="UBA_e1_C"/>
    <property type="match status" value="1"/>
</dbReference>
<dbReference type="FunFam" id="3.40.50.12550:FF:000001">
    <property type="entry name" value="Ubiquitin-activating enzyme E1 1"/>
    <property type="match status" value="1"/>
</dbReference>
<dbReference type="GO" id="GO:0005737">
    <property type="term" value="C:cytoplasm"/>
    <property type="evidence" value="ECO:0007669"/>
    <property type="project" value="TreeGrafter"/>
</dbReference>
<dbReference type="EC" id="6.2.1.45" evidence="6"/>
<dbReference type="GO" id="GO:0004839">
    <property type="term" value="F:ubiquitin activating enzyme activity"/>
    <property type="evidence" value="ECO:0007669"/>
    <property type="project" value="UniProtKB-EC"/>
</dbReference>
<dbReference type="PANTHER" id="PTHR10953:SF4">
    <property type="entry name" value="UBIQUITIN-ACTIVATING ENZYME E1 C-TERMINAL DOMAIN-CONTAINING PROTEIN"/>
    <property type="match status" value="1"/>
</dbReference>
<evidence type="ECO:0000313" key="14">
    <source>
        <dbReference type="EMBL" id="KAG6643459.1"/>
    </source>
</evidence>
<sequence length="1018" mass="113956">MALGNGNSIDIDEDLHSRQLAVYGRETMRRLFASNVLISGMQGLGAEIAKNLVLAGVKSVTLHDEGAVELWDLSGNFIFSEDDVGKNRALASIQKLQELNNSVVISTLTTELTKEQLSDFQVVVFTDISLERAIEFDDYCHNHQPPISFIKSEVRGLFGSTFCDFGPEFTVFDVDGKDPHTGIIASISNDNPALVTCVDDERLEFQDGDLVVFSEVNGMKELNDGKPRKIKNVRPYSFAIEEDTAKYSAYVKGGIVTQVKQPKVLKFKPLREALKDPGDFLLSDFSKFDRPPLLHLAFQALDKFQSEFGHFPVAGSEDDAQKFISSVTSMNDALSDGRLEAIDQILLRHFASGARAVLNPMAAMFGGIVGQEVVKACSGKFHPLFQFFYFESVESLPAEPLLPSDLKPLNSRYDAQISVFGSKIQKKLEDAKIFVVGSGALGCEFLKNLALMGVSCGKQGKLTITDDDVIEKSNLSRQFLFRDWNIGQAKSKVAASAAALINPSLNIEALQNRAGPETENVFNDEFWENLSVVVNALDNVNARLYIDQRCLYFQKPLLESGTLGAKCNTQMVIPHLTENYGASRDPPEKQAPMCTVHSFPHNIDHCLTWARSEFEGLLEKTPAEVNTYLTNPNEYASAMKKAGDAQARDNLERVLECLDKERCETFQDCINWARLKFEDYFANRVKQLTYTFPEDATTSNGAPFWSAPKRFPRPLQFSVDDPSHLYFIMSGSVLRAETFGIPIPDWVKSPRKLADAANQVIVPDFQPKRGVKIVTDEKASSFSTSSIDDAAVIDELIMKLEERRKLLSPGFRMNSIQFEKDDDTNYHMDLIAGLANMRARNYGIPEVDKLKAKFIAGRIIPAIATSTAMATGLVCLELYKVLDGGHKLQDYRNTFANLALPLFSIAEPVPPKVIKHKDMSWTVWDRWILKDNPTLKELLQWLKNRGLNAYSISHGSCLLYNSIFPKHRERMDKKLVDLVRNVAKAELPPYRQHFDVVVACEDDDDKDVDIPQVSIYFR</sequence>
<dbReference type="InterPro" id="IPR018965">
    <property type="entry name" value="Ub-activating_enz_E1_C"/>
</dbReference>
<protein>
    <recommendedName>
        <fullName evidence="6">E1 ubiquitin-activating enzyme</fullName>
        <ecNumber evidence="6">6.2.1.45</ecNumber>
    </recommendedName>
</protein>
<dbReference type="FunFam" id="3.50.50.80:FF:000003">
    <property type="entry name" value="Ubiquitin-activating enzyme E1 2"/>
    <property type="match status" value="1"/>
</dbReference>
<dbReference type="InterPro" id="IPR045886">
    <property type="entry name" value="ThiF/MoeB/HesA"/>
</dbReference>
<evidence type="ECO:0000256" key="8">
    <source>
        <dbReference type="ARBA" id="ARBA00022741"/>
    </source>
</evidence>
<feature type="domain" description="Ubiquitin-activating enzyme E1 C-terminal" evidence="13">
    <location>
        <begin position="891"/>
        <end position="1013"/>
    </location>
</feature>
<evidence type="ECO:0000259" key="13">
    <source>
        <dbReference type="SMART" id="SM00985"/>
    </source>
</evidence>
<dbReference type="InterPro" id="IPR033127">
    <property type="entry name" value="UBQ-activ_enz_E1_Cys_AS"/>
</dbReference>
<evidence type="ECO:0000256" key="9">
    <source>
        <dbReference type="ARBA" id="ARBA00022786"/>
    </source>
</evidence>
<dbReference type="Pfam" id="PF16191">
    <property type="entry name" value="E1_4HB"/>
    <property type="match status" value="1"/>
</dbReference>
<dbReference type="FunFam" id="1.10.10.2660:FF:000002">
    <property type="entry name" value="Ubiquitin-activating enzyme E1 2"/>
    <property type="match status" value="1"/>
</dbReference>
<evidence type="ECO:0000256" key="4">
    <source>
        <dbReference type="ARBA" id="ARBA00005673"/>
    </source>
</evidence>
<dbReference type="Pfam" id="PF00899">
    <property type="entry name" value="ThiF"/>
    <property type="match status" value="1"/>
</dbReference>
<comment type="function">
    <text evidence="2">Activates ubiquitin by first adenylating its C-terminal glycine residue with ATP, and thereafter linking this residue to the side chain of a cysteine residue in E1, yielding a ubiquitin-E1 thioester and free AMP.</text>
</comment>
<evidence type="ECO:0000256" key="11">
    <source>
        <dbReference type="PROSITE-ProRule" id="PRU10132"/>
    </source>
</evidence>
<dbReference type="Pfam" id="PF09358">
    <property type="entry name" value="E1_UFD"/>
    <property type="match status" value="1"/>
</dbReference>
<evidence type="ECO:0000256" key="10">
    <source>
        <dbReference type="ARBA" id="ARBA00022840"/>
    </source>
</evidence>
<dbReference type="Pfam" id="PF10585">
    <property type="entry name" value="UBA_E1_SCCH"/>
    <property type="match status" value="1"/>
</dbReference>
<organism evidence="14 15">
    <name type="scientific">Carya illinoinensis</name>
    <name type="common">Pecan</name>
    <dbReference type="NCBI Taxonomy" id="32201"/>
    <lineage>
        <taxon>Eukaryota</taxon>
        <taxon>Viridiplantae</taxon>
        <taxon>Streptophyta</taxon>
        <taxon>Embryophyta</taxon>
        <taxon>Tracheophyta</taxon>
        <taxon>Spermatophyta</taxon>
        <taxon>Magnoliopsida</taxon>
        <taxon>eudicotyledons</taxon>
        <taxon>Gunneridae</taxon>
        <taxon>Pentapetalae</taxon>
        <taxon>rosids</taxon>
        <taxon>fabids</taxon>
        <taxon>Fagales</taxon>
        <taxon>Juglandaceae</taxon>
        <taxon>Carya</taxon>
    </lineage>
</organism>
<comment type="subunit">
    <text evidence="5">Monomer.</text>
</comment>
<dbReference type="GO" id="GO:0005634">
    <property type="term" value="C:nucleus"/>
    <property type="evidence" value="ECO:0007669"/>
    <property type="project" value="TreeGrafter"/>
</dbReference>
<keyword evidence="15" id="KW-1185">Reference proteome</keyword>
<reference evidence="14" key="1">
    <citation type="submission" date="2020-12" db="EMBL/GenBank/DDBJ databases">
        <title>WGS assembly of Carya illinoinensis cv. Pawnee.</title>
        <authorList>
            <person name="Platts A."/>
            <person name="Shu S."/>
            <person name="Wright S."/>
            <person name="Barry K."/>
            <person name="Edger P."/>
            <person name="Pires J.C."/>
            <person name="Schmutz J."/>
        </authorList>
    </citation>
    <scope>NUCLEOTIDE SEQUENCE</scope>
    <source>
        <tissue evidence="14">Leaf</tissue>
    </source>
</reference>
<comment type="caution">
    <text evidence="14">The sequence shown here is derived from an EMBL/GenBank/DDBJ whole genome shotgun (WGS) entry which is preliminary data.</text>
</comment>
<evidence type="ECO:0000256" key="3">
    <source>
        <dbReference type="ARBA" id="ARBA00004906"/>
    </source>
</evidence>
<evidence type="ECO:0000256" key="7">
    <source>
        <dbReference type="ARBA" id="ARBA00022598"/>
    </source>
</evidence>
<keyword evidence="8 12" id="KW-0547">Nucleotide-binding</keyword>
<dbReference type="GO" id="GO:0004842">
    <property type="term" value="F:ubiquitin-protein transferase activity"/>
    <property type="evidence" value="ECO:0007669"/>
    <property type="project" value="UniProtKB-ARBA"/>
</dbReference>
<keyword evidence="7 12" id="KW-0436">Ligase</keyword>
<comment type="catalytic activity">
    <reaction evidence="1">
        <text>ATP + ubiquitin + [E1 ubiquitin-activating enzyme]-L-cysteine = AMP + diphosphate + S-ubiquitinyl-[E1 ubiquitin-activating enzyme]-L-cysteine.</text>
        <dbReference type="EC" id="6.2.1.45"/>
    </reaction>
</comment>
<dbReference type="Proteomes" id="UP000811609">
    <property type="component" value="Chromosome 9"/>
</dbReference>
<dbReference type="PROSITE" id="PS00865">
    <property type="entry name" value="UBIQUITIN_ACTIVAT_2"/>
    <property type="match status" value="1"/>
</dbReference>
<dbReference type="Pfam" id="PF16190">
    <property type="entry name" value="E1_FCCH"/>
    <property type="match status" value="1"/>
</dbReference>
<dbReference type="InterPro" id="IPR018075">
    <property type="entry name" value="UBQ-activ_enz_E1"/>
</dbReference>
<dbReference type="GO" id="GO:0005524">
    <property type="term" value="F:ATP binding"/>
    <property type="evidence" value="ECO:0007669"/>
    <property type="project" value="UniProtKB-KW"/>
</dbReference>
<dbReference type="FunFam" id="3.10.290.60:FF:000001">
    <property type="entry name" value="Ubiquitin-activating enzyme E1 2"/>
    <property type="match status" value="1"/>
</dbReference>
<dbReference type="GO" id="GO:0006511">
    <property type="term" value="P:ubiquitin-dependent protein catabolic process"/>
    <property type="evidence" value="ECO:0007669"/>
    <property type="project" value="TreeGrafter"/>
</dbReference>
<dbReference type="InterPro" id="IPR018074">
    <property type="entry name" value="UBQ-activ_enz_E1_CS"/>
</dbReference>
<feature type="active site" description="Glycyl thioester intermediate" evidence="11">
    <location>
        <position position="594"/>
    </location>
</feature>
<comment type="pathway">
    <text evidence="3">Protein modification; protein ubiquitination.</text>
</comment>
<evidence type="ECO:0000256" key="5">
    <source>
        <dbReference type="ARBA" id="ARBA00011245"/>
    </source>
</evidence>
<evidence type="ECO:0000256" key="1">
    <source>
        <dbReference type="ARBA" id="ARBA00000488"/>
    </source>
</evidence>
<dbReference type="InterPro" id="IPR000594">
    <property type="entry name" value="ThiF_NAD_FAD-bd"/>
</dbReference>
<dbReference type="CDD" id="cd01490">
    <property type="entry name" value="Ube1_repeat2"/>
    <property type="match status" value="1"/>
</dbReference>
<dbReference type="PANTHER" id="PTHR10953">
    <property type="entry name" value="UBIQUITIN-ACTIVATING ENZYME E1"/>
    <property type="match status" value="1"/>
</dbReference>
<keyword evidence="9 12" id="KW-0833">Ubl conjugation pathway</keyword>
<evidence type="ECO:0000256" key="2">
    <source>
        <dbReference type="ARBA" id="ARBA00002457"/>
    </source>
</evidence>
<dbReference type="GO" id="GO:0006974">
    <property type="term" value="P:DNA damage response"/>
    <property type="evidence" value="ECO:0007669"/>
    <property type="project" value="TreeGrafter"/>
</dbReference>